<dbReference type="EMBL" id="JBCEZU010000089">
    <property type="protein sequence ID" value="KAK9531118.1"/>
    <property type="molecule type" value="Genomic_DNA"/>
</dbReference>
<protein>
    <submittedName>
        <fullName evidence="1">Uncharacterized protein</fullName>
    </submittedName>
</protein>
<evidence type="ECO:0000313" key="2">
    <source>
        <dbReference type="Proteomes" id="UP001488805"/>
    </source>
</evidence>
<comment type="caution">
    <text evidence="1">The sequence shown here is derived from an EMBL/GenBank/DDBJ whole genome shotgun (WGS) entry which is preliminary data.</text>
</comment>
<dbReference type="AlphaFoldDB" id="A0AAW1F8M7"/>
<dbReference type="Proteomes" id="UP001488805">
    <property type="component" value="Unassembled WGS sequence"/>
</dbReference>
<evidence type="ECO:0000313" key="1">
    <source>
        <dbReference type="EMBL" id="KAK9531118.1"/>
    </source>
</evidence>
<reference evidence="1 2" key="1">
    <citation type="journal article" date="2024" name="Genome Biol. Evol.">
        <title>Chromosome-level genome assembly of the viviparous eelpout Zoarces viviparus.</title>
        <authorList>
            <person name="Fuhrmann N."/>
            <person name="Brasseur M.V."/>
            <person name="Bakowski C.E."/>
            <person name="Podsiadlowski L."/>
            <person name="Prost S."/>
            <person name="Krehenwinkel H."/>
            <person name="Mayer C."/>
        </authorList>
    </citation>
    <scope>NUCLEOTIDE SEQUENCE [LARGE SCALE GENOMIC DNA]</scope>
    <source>
        <strain evidence="1">NO-MEL_2022_Ind0_liver</strain>
    </source>
</reference>
<proteinExistence type="predicted"/>
<sequence length="111" mass="12046">MVSHSFFSTALGHIHTSDRGADALRTLIERLGLSTGQEVEVTDDQVQFPFTSEEEVELFELPLKDPSNSQLKKSVISSLATIGGHDTKQVPWNIMPACSVMMLGRASTGKG</sequence>
<gene>
    <name evidence="1" type="ORF">VZT92_010562</name>
</gene>
<name>A0AAW1F8M7_ZOAVI</name>
<keyword evidence="2" id="KW-1185">Reference proteome</keyword>
<organism evidence="1 2">
    <name type="scientific">Zoarces viviparus</name>
    <name type="common">Viviparous eelpout</name>
    <name type="synonym">Blennius viviparus</name>
    <dbReference type="NCBI Taxonomy" id="48416"/>
    <lineage>
        <taxon>Eukaryota</taxon>
        <taxon>Metazoa</taxon>
        <taxon>Chordata</taxon>
        <taxon>Craniata</taxon>
        <taxon>Vertebrata</taxon>
        <taxon>Euteleostomi</taxon>
        <taxon>Actinopterygii</taxon>
        <taxon>Neopterygii</taxon>
        <taxon>Teleostei</taxon>
        <taxon>Neoteleostei</taxon>
        <taxon>Acanthomorphata</taxon>
        <taxon>Eupercaria</taxon>
        <taxon>Perciformes</taxon>
        <taxon>Cottioidei</taxon>
        <taxon>Zoarcales</taxon>
        <taxon>Zoarcidae</taxon>
        <taxon>Zoarcinae</taxon>
        <taxon>Zoarces</taxon>
    </lineage>
</organism>
<accession>A0AAW1F8M7</accession>